<reference evidence="17 18" key="1">
    <citation type="submission" date="2015-06" db="EMBL/GenBank/DDBJ databases">
        <title>Draft genome of the moderately acidophilic sulfate reducer Candidatus Desulfosporosinus acididurans strain M1.</title>
        <authorList>
            <person name="Poehlein A."/>
            <person name="Petzsch P."/>
            <person name="Johnson B.D."/>
            <person name="Schloemann M."/>
            <person name="Daniel R."/>
            <person name="Muehling M."/>
        </authorList>
    </citation>
    <scope>NUCLEOTIDE SEQUENCE [LARGE SCALE GENOMIC DNA]</scope>
    <source>
        <strain evidence="17 18">M1</strain>
    </source>
</reference>
<dbReference type="SUPFAM" id="SSF75138">
    <property type="entry name" value="HprK N-terminal domain-like"/>
    <property type="match status" value="1"/>
</dbReference>
<evidence type="ECO:0000259" key="16">
    <source>
        <dbReference type="Pfam" id="PF07475"/>
    </source>
</evidence>
<dbReference type="InterPro" id="IPR003755">
    <property type="entry name" value="HPr(Ser)_kin/Pase"/>
</dbReference>
<dbReference type="PANTHER" id="PTHR30305">
    <property type="entry name" value="PROTEIN YJDM-RELATED"/>
    <property type="match status" value="1"/>
</dbReference>
<evidence type="ECO:0000256" key="4">
    <source>
        <dbReference type="ARBA" id="ARBA00022527"/>
    </source>
</evidence>
<comment type="caution">
    <text evidence="17">The sequence shown here is derived from an EMBL/GenBank/DDBJ whole genome shotgun (WGS) entry which is preliminary data.</text>
</comment>
<feature type="binding site" evidence="14">
    <location>
        <position position="179"/>
    </location>
    <ligand>
        <name>Mg(2+)</name>
        <dbReference type="ChEBI" id="CHEBI:18420"/>
    </ligand>
</feature>
<evidence type="ECO:0000313" key="17">
    <source>
        <dbReference type="EMBL" id="KLU65454.1"/>
    </source>
</evidence>
<feature type="domain" description="HPr kinase/phosphorylase C-terminal" evidence="16">
    <location>
        <begin position="107"/>
        <end position="265"/>
    </location>
</feature>
<keyword evidence="18" id="KW-1185">Reference proteome</keyword>
<keyword evidence="8 14" id="KW-0418">Kinase</keyword>
<dbReference type="GO" id="GO:0004674">
    <property type="term" value="F:protein serine/threonine kinase activity"/>
    <property type="evidence" value="ECO:0007669"/>
    <property type="project" value="UniProtKB-KW"/>
</dbReference>
<feature type="active site" description="Proton acceptor; for phosphorylation activity. Proton donor; for dephosphorylation activity" evidence="14">
    <location>
        <position position="154"/>
    </location>
</feature>
<evidence type="ECO:0000256" key="2">
    <source>
        <dbReference type="ARBA" id="ARBA00001946"/>
    </source>
</evidence>
<keyword evidence="6 14" id="KW-0479">Metal-binding</keyword>
<evidence type="ECO:0000256" key="1">
    <source>
        <dbReference type="ARBA" id="ARBA00001120"/>
    </source>
</evidence>
<organism evidence="17 18">
    <name type="scientific">Desulfosporosinus acididurans</name>
    <dbReference type="NCBI Taxonomy" id="476652"/>
    <lineage>
        <taxon>Bacteria</taxon>
        <taxon>Bacillati</taxon>
        <taxon>Bacillota</taxon>
        <taxon>Clostridia</taxon>
        <taxon>Eubacteriales</taxon>
        <taxon>Desulfitobacteriaceae</taxon>
        <taxon>Desulfosporosinus</taxon>
    </lineage>
</organism>
<keyword evidence="10 14" id="KW-0460">Magnesium</keyword>
<feature type="region of interest" description="Important for the catalytic mechanism of both phosphorylation and dephosphorylation" evidence="14">
    <location>
        <begin position="178"/>
        <end position="187"/>
    </location>
</feature>
<dbReference type="InterPro" id="IPR011104">
    <property type="entry name" value="Hpr_kin/Pase_C"/>
</dbReference>
<dbReference type="EC" id="2.7.11.-" evidence="14"/>
<dbReference type="Gene3D" id="3.40.50.300">
    <property type="entry name" value="P-loop containing nucleotide triphosphate hydrolases"/>
    <property type="match status" value="1"/>
</dbReference>
<dbReference type="InterPro" id="IPR011126">
    <property type="entry name" value="Hpr_kin/Pase_Hpr_N"/>
</dbReference>
<keyword evidence="5 14" id="KW-0808">Transferase</keyword>
<comment type="domain">
    <text evidence="14">The Walker A ATP-binding motif also binds Pi and PPi.</text>
</comment>
<evidence type="ECO:0000256" key="14">
    <source>
        <dbReference type="HAMAP-Rule" id="MF_01249"/>
    </source>
</evidence>
<comment type="miscellaneous">
    <text evidence="14">Both phosphorylation and phosphorolysis are carried out by the same active site and suggest a common mechanism for both reactions.</text>
</comment>
<dbReference type="HAMAP" id="MF_01249">
    <property type="entry name" value="HPr_kinase"/>
    <property type="match status" value="1"/>
</dbReference>
<dbReference type="Pfam" id="PF07475">
    <property type="entry name" value="Hpr_kinase_C"/>
    <property type="match status" value="1"/>
</dbReference>
<evidence type="ECO:0000256" key="13">
    <source>
        <dbReference type="ARBA" id="ARBA00047657"/>
    </source>
</evidence>
<dbReference type="GO" id="GO:0004712">
    <property type="term" value="F:protein serine/threonine/tyrosine kinase activity"/>
    <property type="evidence" value="ECO:0007669"/>
    <property type="project" value="UniProtKB-UniRule"/>
</dbReference>
<feature type="domain" description="HPr(Ser) kinase/phosphorylase N-terminal" evidence="15">
    <location>
        <begin position="3"/>
        <end position="104"/>
    </location>
</feature>
<dbReference type="NCBIfam" id="TIGR00679">
    <property type="entry name" value="hpr-ser"/>
    <property type="match status" value="1"/>
</dbReference>
<dbReference type="SUPFAM" id="SSF53795">
    <property type="entry name" value="PEP carboxykinase-like"/>
    <property type="match status" value="1"/>
</dbReference>
<dbReference type="InterPro" id="IPR028979">
    <property type="entry name" value="Ser_kin/Pase_Hpr-like_N_sf"/>
</dbReference>
<feature type="region of interest" description="Important for the catalytic mechanism of dephosphorylation" evidence="14">
    <location>
        <begin position="242"/>
        <end position="247"/>
    </location>
</feature>
<keyword evidence="11 14" id="KW-0511">Multifunctional enzyme</keyword>
<evidence type="ECO:0000256" key="7">
    <source>
        <dbReference type="ARBA" id="ARBA00022741"/>
    </source>
</evidence>
<dbReference type="CDD" id="cd01918">
    <property type="entry name" value="HprK_C"/>
    <property type="match status" value="1"/>
</dbReference>
<dbReference type="Proteomes" id="UP000036356">
    <property type="component" value="Unassembled WGS sequence"/>
</dbReference>
<comment type="subunit">
    <text evidence="14">Homohexamer.</text>
</comment>
<feature type="active site" evidence="14">
    <location>
        <position position="115"/>
    </location>
</feature>
<dbReference type="GO" id="GO:0000155">
    <property type="term" value="F:phosphorelay sensor kinase activity"/>
    <property type="evidence" value="ECO:0007669"/>
    <property type="project" value="InterPro"/>
</dbReference>
<sequence length="267" mass="29852">MDKEITDYSLKRPSAELVGYLTYLTPQRIQIFGRTELGLFEQLSSDLRYENLAKVMVQEVPCLIITRGLPIPQEFVRLAEDRGIPLLASDRSTTQLYYLLIRFLANRLAPSTLVHGVLVDVFGIGVLITGDSGIGKSETALELIRGGHLLVADDAVEVQRVDEENLHGRAPQSIKHLLEVRGLGILDVTKLFGAGAVRDEKEIHLLVELEEWKEGKYYDRLGLDPPQTLTILGIPIPKVTIPVRPGRQLASIIEVAVMQNRLRSKRM</sequence>
<dbReference type="PATRIC" id="fig|476652.3.peg.2709"/>
<dbReference type="PANTHER" id="PTHR30305:SF1">
    <property type="entry name" value="HPR KINASE_PHOSPHORYLASE"/>
    <property type="match status" value="1"/>
</dbReference>
<dbReference type="Pfam" id="PF02603">
    <property type="entry name" value="Hpr_kinase_N"/>
    <property type="match status" value="1"/>
</dbReference>
<evidence type="ECO:0000256" key="5">
    <source>
        <dbReference type="ARBA" id="ARBA00022679"/>
    </source>
</evidence>
<comment type="catalytic activity">
    <reaction evidence="13 14">
        <text>[HPr protein]-O-phospho-L-serine + phosphate + H(+) = [HPr protein]-L-serine + diphosphate</text>
        <dbReference type="Rhea" id="RHEA:46604"/>
        <dbReference type="Rhea" id="RHEA-COMP:11602"/>
        <dbReference type="Rhea" id="RHEA-COMP:11603"/>
        <dbReference type="ChEBI" id="CHEBI:15378"/>
        <dbReference type="ChEBI" id="CHEBI:29999"/>
        <dbReference type="ChEBI" id="CHEBI:33019"/>
        <dbReference type="ChEBI" id="CHEBI:43474"/>
        <dbReference type="ChEBI" id="CHEBI:83421"/>
    </reaction>
</comment>
<name>A0A0J1FPN6_9FIRM</name>
<dbReference type="GO" id="GO:0005524">
    <property type="term" value="F:ATP binding"/>
    <property type="evidence" value="ECO:0007669"/>
    <property type="project" value="UniProtKB-UniRule"/>
</dbReference>
<evidence type="ECO:0000313" key="18">
    <source>
        <dbReference type="Proteomes" id="UP000036356"/>
    </source>
</evidence>
<dbReference type="Gene3D" id="3.40.1390.20">
    <property type="entry name" value="HprK N-terminal domain-like"/>
    <property type="match status" value="1"/>
</dbReference>
<dbReference type="EC" id="2.7.4.-" evidence="14"/>
<proteinExistence type="inferred from homology"/>
<feature type="active site" evidence="14">
    <location>
        <position position="136"/>
    </location>
</feature>
<comment type="catalytic activity">
    <reaction evidence="1 14">
        <text>[HPr protein]-L-serine + ATP = [HPr protein]-O-phospho-L-serine + ADP + H(+)</text>
        <dbReference type="Rhea" id="RHEA:46600"/>
        <dbReference type="Rhea" id="RHEA-COMP:11602"/>
        <dbReference type="Rhea" id="RHEA-COMP:11603"/>
        <dbReference type="ChEBI" id="CHEBI:15378"/>
        <dbReference type="ChEBI" id="CHEBI:29999"/>
        <dbReference type="ChEBI" id="CHEBI:30616"/>
        <dbReference type="ChEBI" id="CHEBI:83421"/>
        <dbReference type="ChEBI" id="CHEBI:456216"/>
    </reaction>
</comment>
<keyword evidence="7 14" id="KW-0547">Nucleotide-binding</keyword>
<dbReference type="STRING" id="476652.DEAC_c25910"/>
<keyword evidence="9 14" id="KW-0067">ATP-binding</keyword>
<feature type="binding site" evidence="14">
    <location>
        <position position="137"/>
    </location>
    <ligand>
        <name>Mg(2+)</name>
        <dbReference type="ChEBI" id="CHEBI:18420"/>
    </ligand>
</feature>
<dbReference type="GO" id="GO:0000287">
    <property type="term" value="F:magnesium ion binding"/>
    <property type="evidence" value="ECO:0007669"/>
    <property type="project" value="UniProtKB-UniRule"/>
</dbReference>
<feature type="binding site" evidence="14">
    <location>
        <begin position="130"/>
        <end position="137"/>
    </location>
    <ligand>
        <name>ATP</name>
        <dbReference type="ChEBI" id="CHEBI:30616"/>
    </ligand>
</feature>
<dbReference type="GO" id="GO:0006109">
    <property type="term" value="P:regulation of carbohydrate metabolic process"/>
    <property type="evidence" value="ECO:0007669"/>
    <property type="project" value="UniProtKB-UniRule"/>
</dbReference>
<evidence type="ECO:0000256" key="6">
    <source>
        <dbReference type="ARBA" id="ARBA00022723"/>
    </source>
</evidence>
<dbReference type="InterPro" id="IPR027417">
    <property type="entry name" value="P-loop_NTPase"/>
</dbReference>
<evidence type="ECO:0000256" key="10">
    <source>
        <dbReference type="ARBA" id="ARBA00022842"/>
    </source>
</evidence>
<comment type="similarity">
    <text evidence="3 14">Belongs to the HPrK/P family.</text>
</comment>
<evidence type="ECO:0000256" key="3">
    <source>
        <dbReference type="ARBA" id="ARBA00006883"/>
    </source>
</evidence>
<keyword evidence="12 14" id="KW-0119">Carbohydrate metabolism</keyword>
<gene>
    <name evidence="14 17" type="primary">hprK</name>
    <name evidence="17" type="ORF">DEAC_c25910</name>
</gene>
<comment type="function">
    <text evidence="14">Catalyzes the ATP- as well as the pyrophosphate-dependent phosphorylation of a specific serine residue in HPr, a phosphocarrier protein of the phosphoenolpyruvate-dependent sugar phosphotransferase system (PTS). HprK/P also catalyzes the pyrophosphate-producing, inorganic phosphate-dependent dephosphorylation (phosphorolysis) of seryl-phosphorylated HPr (P-Ser-HPr). The two antagonistic activities of HprK/P are regulated by several intracellular metabolites, which change their concentration in response to the absence or presence of rapidly metabolisable carbon sources (glucose, fructose, etc.) in the growth medium. Therefore, by controlling the phosphorylation state of HPr, HPrK/P is a sensor enzyme that plays a major role in the regulation of carbon metabolism and sugar transport: it mediates carbon catabolite repression (CCR), and regulates PTS-catalyzed carbohydrate uptake and inducer exclusion.</text>
</comment>
<evidence type="ECO:0000256" key="8">
    <source>
        <dbReference type="ARBA" id="ARBA00022777"/>
    </source>
</evidence>
<keyword evidence="4 14" id="KW-0723">Serine/threonine-protein kinase</keyword>
<evidence type="ECO:0000256" key="9">
    <source>
        <dbReference type="ARBA" id="ARBA00022840"/>
    </source>
</evidence>
<comment type="cofactor">
    <cofactor evidence="2 14">
        <name>Mg(2+)</name>
        <dbReference type="ChEBI" id="CHEBI:18420"/>
    </cofactor>
</comment>
<protein>
    <recommendedName>
        <fullName evidence="14">HPr kinase/phosphorylase</fullName>
        <shortName evidence="14">HPrK/P</shortName>
        <ecNumber evidence="14">2.7.11.-</ecNumber>
        <ecNumber evidence="14">2.7.4.-</ecNumber>
    </recommendedName>
    <alternativeName>
        <fullName evidence="14">HPr(Ser) kinase/phosphorylase</fullName>
    </alternativeName>
</protein>
<evidence type="ECO:0000259" key="15">
    <source>
        <dbReference type="Pfam" id="PF02603"/>
    </source>
</evidence>
<dbReference type="FunFam" id="3.40.50.300:FF:000174">
    <property type="entry name" value="HPr kinase/phosphorylase"/>
    <property type="match status" value="1"/>
</dbReference>
<dbReference type="EMBL" id="LDZY01000008">
    <property type="protein sequence ID" value="KLU65454.1"/>
    <property type="molecule type" value="Genomic_DNA"/>
</dbReference>
<accession>A0A0J1FPN6</accession>
<evidence type="ECO:0000256" key="11">
    <source>
        <dbReference type="ARBA" id="ARBA00023268"/>
    </source>
</evidence>
<feature type="active site" evidence="14">
    <location>
        <position position="220"/>
    </location>
</feature>
<dbReference type="AlphaFoldDB" id="A0A0J1FPN6"/>
<evidence type="ECO:0000256" key="12">
    <source>
        <dbReference type="ARBA" id="ARBA00023277"/>
    </source>
</evidence>